<dbReference type="CDD" id="cd04186">
    <property type="entry name" value="GT_2_like_c"/>
    <property type="match status" value="1"/>
</dbReference>
<gene>
    <name evidence="5" type="ORF">CO160_02075</name>
</gene>
<dbReference type="SUPFAM" id="SSF53448">
    <property type="entry name" value="Nucleotide-diphospho-sugar transferases"/>
    <property type="match status" value="1"/>
</dbReference>
<keyword evidence="3 5" id="KW-0808">Transferase</keyword>
<evidence type="ECO:0000256" key="1">
    <source>
        <dbReference type="ARBA" id="ARBA00006739"/>
    </source>
</evidence>
<sequence>MPRVFIIILNWNNWPDVSDCLESIKNNDYPNYQVVIVDNGSKDQPPTPPVGWPTEIKVIYNRENLGFAGGNNVGIKYALDHGADYVLLLNDDTIVGRSFLSKLVAAAESAPEIGLAGPKIYFYPPAGEASEEKNKIWSAGGELNWLRNKGTLRGWGEDDGGQYDS</sequence>
<keyword evidence="2" id="KW-0328">Glycosyltransferase</keyword>
<feature type="non-terminal residue" evidence="5">
    <location>
        <position position="165"/>
    </location>
</feature>
<comment type="caution">
    <text evidence="5">The sequence shown here is derived from an EMBL/GenBank/DDBJ whole genome shotgun (WGS) entry which is preliminary data.</text>
</comment>
<feature type="domain" description="Glycosyltransferase 2-like" evidence="4">
    <location>
        <begin position="6"/>
        <end position="122"/>
    </location>
</feature>
<organism evidence="5 6">
    <name type="scientific">Candidatus Portnoybacteria bacterium CG_4_9_14_3_um_filter_43_11</name>
    <dbReference type="NCBI Taxonomy" id="1974805"/>
    <lineage>
        <taxon>Bacteria</taxon>
        <taxon>Candidatus Portnoyibacteriota</taxon>
    </lineage>
</organism>
<dbReference type="PANTHER" id="PTHR43179:SF12">
    <property type="entry name" value="GALACTOFURANOSYLTRANSFERASE GLFT2"/>
    <property type="match status" value="1"/>
</dbReference>
<dbReference type="PANTHER" id="PTHR43179">
    <property type="entry name" value="RHAMNOSYLTRANSFERASE WBBL"/>
    <property type="match status" value="1"/>
</dbReference>
<dbReference type="AlphaFoldDB" id="A0A2M7YLD1"/>
<dbReference type="InterPro" id="IPR001173">
    <property type="entry name" value="Glyco_trans_2-like"/>
</dbReference>
<evidence type="ECO:0000313" key="6">
    <source>
        <dbReference type="Proteomes" id="UP000230941"/>
    </source>
</evidence>
<evidence type="ECO:0000256" key="2">
    <source>
        <dbReference type="ARBA" id="ARBA00022676"/>
    </source>
</evidence>
<accession>A0A2M7YLD1</accession>
<protein>
    <submittedName>
        <fullName evidence="5">Glycosyltransferase family 2 protein</fullName>
    </submittedName>
</protein>
<evidence type="ECO:0000313" key="5">
    <source>
        <dbReference type="EMBL" id="PJA63773.1"/>
    </source>
</evidence>
<dbReference type="InterPro" id="IPR029044">
    <property type="entry name" value="Nucleotide-diphossugar_trans"/>
</dbReference>
<proteinExistence type="inferred from homology"/>
<name>A0A2M7YLD1_9BACT</name>
<dbReference type="Gene3D" id="3.90.550.10">
    <property type="entry name" value="Spore Coat Polysaccharide Biosynthesis Protein SpsA, Chain A"/>
    <property type="match status" value="1"/>
</dbReference>
<dbReference type="Pfam" id="PF00535">
    <property type="entry name" value="Glycos_transf_2"/>
    <property type="match status" value="1"/>
</dbReference>
<comment type="similarity">
    <text evidence="1">Belongs to the glycosyltransferase 2 family.</text>
</comment>
<dbReference type="EMBL" id="PFWG01000050">
    <property type="protein sequence ID" value="PJA63773.1"/>
    <property type="molecule type" value="Genomic_DNA"/>
</dbReference>
<reference evidence="6" key="1">
    <citation type="submission" date="2017-09" db="EMBL/GenBank/DDBJ databases">
        <title>Depth-based differentiation of microbial function through sediment-hosted aquifers and enrichment of novel symbionts in the deep terrestrial subsurface.</title>
        <authorList>
            <person name="Probst A.J."/>
            <person name="Ladd B."/>
            <person name="Jarett J.K."/>
            <person name="Geller-Mcgrath D.E."/>
            <person name="Sieber C.M.K."/>
            <person name="Emerson J.B."/>
            <person name="Anantharaman K."/>
            <person name="Thomas B.C."/>
            <person name="Malmstrom R."/>
            <person name="Stieglmeier M."/>
            <person name="Klingl A."/>
            <person name="Woyke T."/>
            <person name="Ryan C.M."/>
            <person name="Banfield J.F."/>
        </authorList>
    </citation>
    <scope>NUCLEOTIDE SEQUENCE [LARGE SCALE GENOMIC DNA]</scope>
</reference>
<evidence type="ECO:0000256" key="3">
    <source>
        <dbReference type="ARBA" id="ARBA00022679"/>
    </source>
</evidence>
<dbReference type="GO" id="GO:0016757">
    <property type="term" value="F:glycosyltransferase activity"/>
    <property type="evidence" value="ECO:0007669"/>
    <property type="project" value="UniProtKB-KW"/>
</dbReference>
<evidence type="ECO:0000259" key="4">
    <source>
        <dbReference type="Pfam" id="PF00535"/>
    </source>
</evidence>
<dbReference type="Proteomes" id="UP000230941">
    <property type="component" value="Unassembled WGS sequence"/>
</dbReference>